<dbReference type="AlphaFoldDB" id="A0A1G8CTV1"/>
<dbReference type="Pfam" id="PF02661">
    <property type="entry name" value="Fic"/>
    <property type="match status" value="1"/>
</dbReference>
<dbReference type="SUPFAM" id="SSF140931">
    <property type="entry name" value="Fic-like"/>
    <property type="match status" value="1"/>
</dbReference>
<proteinExistence type="predicted"/>
<dbReference type="InterPro" id="IPR025230">
    <property type="entry name" value="DUF4172"/>
</dbReference>
<dbReference type="PANTHER" id="PTHR13504:SF33">
    <property type="entry name" value="FIC FAMILY PROTEIN"/>
    <property type="match status" value="1"/>
</dbReference>
<keyword evidence="2" id="KW-0067">ATP-binding</keyword>
<dbReference type="SUPFAM" id="SSF46785">
    <property type="entry name" value="Winged helix' DNA-binding domain"/>
    <property type="match status" value="1"/>
</dbReference>
<feature type="active site" evidence="1">
    <location>
        <position position="205"/>
    </location>
</feature>
<dbReference type="InterPro" id="IPR040198">
    <property type="entry name" value="Fido_containing"/>
</dbReference>
<feature type="binding site" evidence="2">
    <location>
        <begin position="247"/>
        <end position="248"/>
    </location>
    <ligand>
        <name>ATP</name>
        <dbReference type="ChEBI" id="CHEBI:30616"/>
    </ligand>
</feature>
<evidence type="ECO:0000256" key="1">
    <source>
        <dbReference type="PIRSR" id="PIRSR640198-1"/>
    </source>
</evidence>
<dbReference type="OrthoDB" id="9807853at2"/>
<reference evidence="5 6" key="1">
    <citation type="submission" date="2016-10" db="EMBL/GenBank/DDBJ databases">
        <authorList>
            <person name="de Groot N.N."/>
        </authorList>
    </citation>
    <scope>NUCLEOTIDE SEQUENCE [LARGE SCALE GENOMIC DNA]</scope>
    <source>
        <strain evidence="5 6">CGMCC 1.10228</strain>
    </source>
</reference>
<gene>
    <name evidence="5" type="ORF">SAMN04488136_11770</name>
</gene>
<protein>
    <submittedName>
        <fullName evidence="5">Fic family protein</fullName>
    </submittedName>
</protein>
<dbReference type="PROSITE" id="PS51459">
    <property type="entry name" value="FIDO"/>
    <property type="match status" value="1"/>
</dbReference>
<dbReference type="EMBL" id="FNDD01000017">
    <property type="protein sequence ID" value="SDH48915.1"/>
    <property type="molecule type" value="Genomic_DNA"/>
</dbReference>
<dbReference type="InterPro" id="IPR003812">
    <property type="entry name" value="Fido"/>
</dbReference>
<evidence type="ECO:0000313" key="6">
    <source>
        <dbReference type="Proteomes" id="UP000198854"/>
    </source>
</evidence>
<organism evidence="5 6">
    <name type="scientific">Vibrio xiamenensis</name>
    <dbReference type="NCBI Taxonomy" id="861298"/>
    <lineage>
        <taxon>Bacteria</taxon>
        <taxon>Pseudomonadati</taxon>
        <taxon>Pseudomonadota</taxon>
        <taxon>Gammaproteobacteria</taxon>
        <taxon>Vibrionales</taxon>
        <taxon>Vibrionaceae</taxon>
        <taxon>Vibrio</taxon>
    </lineage>
</organism>
<feature type="binding site" evidence="2">
    <location>
        <begin position="209"/>
        <end position="216"/>
    </location>
    <ligand>
        <name>ATP</name>
        <dbReference type="ChEBI" id="CHEBI:30616"/>
    </ligand>
</feature>
<dbReference type="STRING" id="861298.SAMN04488136_11770"/>
<evidence type="ECO:0000259" key="4">
    <source>
        <dbReference type="PROSITE" id="PS51459"/>
    </source>
</evidence>
<dbReference type="InterPro" id="IPR036597">
    <property type="entry name" value="Fido-like_dom_sf"/>
</dbReference>
<dbReference type="Proteomes" id="UP000198854">
    <property type="component" value="Unassembled WGS sequence"/>
</dbReference>
<keyword evidence="2" id="KW-0547">Nucleotide-binding</keyword>
<dbReference type="Gene3D" id="1.10.10.10">
    <property type="entry name" value="Winged helix-like DNA-binding domain superfamily/Winged helix DNA-binding domain"/>
    <property type="match status" value="1"/>
</dbReference>
<dbReference type="GO" id="GO:0006355">
    <property type="term" value="P:regulation of DNA-templated transcription"/>
    <property type="evidence" value="ECO:0007669"/>
    <property type="project" value="UniProtKB-ARBA"/>
</dbReference>
<feature type="site" description="Important for autoinhibition of adenylyltransferase activity" evidence="3">
    <location>
        <position position="63"/>
    </location>
</feature>
<evidence type="ECO:0000256" key="2">
    <source>
        <dbReference type="PIRSR" id="PIRSR640198-2"/>
    </source>
</evidence>
<dbReference type="InterPro" id="IPR036388">
    <property type="entry name" value="WH-like_DNA-bd_sf"/>
</dbReference>
<evidence type="ECO:0000313" key="5">
    <source>
        <dbReference type="EMBL" id="SDH48915.1"/>
    </source>
</evidence>
<feature type="domain" description="Fido" evidence="4">
    <location>
        <begin position="112"/>
        <end position="270"/>
    </location>
</feature>
<name>A0A1G8CTV1_9VIBR</name>
<keyword evidence="6" id="KW-1185">Reference proteome</keyword>
<evidence type="ECO:0000256" key="3">
    <source>
        <dbReference type="PIRSR" id="PIRSR640198-3"/>
    </source>
</evidence>
<sequence length="371" mass="41797">MWIWQQPEWPNFDWSSDDINALLREVRFNQGVLLGKMTAIEGDQQRTILDTLLANIVHSSAIEGEKLNAYSVRSSLANRLGISETQPYPTSEQSDGLADIALDAITNLDTPLTLERILNWHQRLFPTGLGLLNPVVGGSLRGEAPMQVVSGRLDRPVVHFEAPPRQGLEQELERFITWFNHSRDDKSLDPLLRAAMTHLWFVTLHPLDDGNGRITRLLTDLALAQSEQQSVRFYAMSVSILAKRSSYYDVLEQSQKGTLDITPWLSWFLQTLNDSIEHVLADISSTVRKTNFWRHIDQTQLAAPQVKVLNRLLDGDFEQGINASQYQKVTKVSRATATRHLTQLVELGCLAKTAAGGRSTRYQISAISEQK</sequence>
<dbReference type="Pfam" id="PF13776">
    <property type="entry name" value="DUF4172"/>
    <property type="match status" value="1"/>
</dbReference>
<dbReference type="InterPro" id="IPR036390">
    <property type="entry name" value="WH_DNA-bd_sf"/>
</dbReference>
<dbReference type="InterPro" id="IPR011991">
    <property type="entry name" value="ArsR-like_HTH"/>
</dbReference>
<dbReference type="CDD" id="cd00090">
    <property type="entry name" value="HTH_ARSR"/>
    <property type="match status" value="1"/>
</dbReference>
<dbReference type="PANTHER" id="PTHR13504">
    <property type="entry name" value="FIDO DOMAIN-CONTAINING PROTEIN DDB_G0283145"/>
    <property type="match status" value="1"/>
</dbReference>
<dbReference type="GO" id="GO:0005524">
    <property type="term" value="F:ATP binding"/>
    <property type="evidence" value="ECO:0007669"/>
    <property type="project" value="UniProtKB-KW"/>
</dbReference>
<dbReference type="RefSeq" id="WP_093275338.1">
    <property type="nucleotide sequence ID" value="NZ_FNDD01000017.1"/>
</dbReference>
<accession>A0A1G8CTV1</accession>
<dbReference type="Gene3D" id="1.10.3290.10">
    <property type="entry name" value="Fido-like domain"/>
    <property type="match status" value="1"/>
</dbReference>